<dbReference type="Proteomes" id="UP000664132">
    <property type="component" value="Unassembled WGS sequence"/>
</dbReference>
<evidence type="ECO:0000259" key="1">
    <source>
        <dbReference type="Pfam" id="PF13472"/>
    </source>
</evidence>
<dbReference type="Pfam" id="PF13472">
    <property type="entry name" value="Lipase_GDSL_2"/>
    <property type="match status" value="1"/>
</dbReference>
<dbReference type="CDD" id="cd01838">
    <property type="entry name" value="Isoamyl_acetate_hydrolase_like"/>
    <property type="match status" value="1"/>
</dbReference>
<proteinExistence type="predicted"/>
<dbReference type="Gene3D" id="3.40.50.1110">
    <property type="entry name" value="SGNH hydrolase"/>
    <property type="match status" value="1"/>
</dbReference>
<gene>
    <name evidence="2" type="ORF">IFR04_013606</name>
</gene>
<sequence>MVRTSSANCPLWSVYLQLRKQDLPNAVDPGDSITQGASDQSMGFGMAAELQAAYVRRFDVINRGYSGYNTNHAVDIITRALPTPEQASMKFLTIWFGANDANKNPTQGQYVPPALFKSNLLAIINHQAVKVHSPNIILITPPPFEESLLVELQKLWGATGETRKAKDAQEYAEIVKQVGKEAGVPVVDAWSLCMEKAGWKEGSDQILPGGDAGVRSAVLADLLHDGLHLSPSGYKIVFDGLIDLMKEHWPEFPPYKMPFTEKVPWEIELGDQMWDVNNDK</sequence>
<dbReference type="AlphaFoldDB" id="A0A8H7T6A2"/>
<comment type="caution">
    <text evidence="2">The sequence shown here is derived from an EMBL/GenBank/DDBJ whole genome shotgun (WGS) entry which is preliminary data.</text>
</comment>
<dbReference type="PANTHER" id="PTHR14209">
    <property type="entry name" value="ISOAMYL ACETATE-HYDROLYZING ESTERASE 1"/>
    <property type="match status" value="1"/>
</dbReference>
<reference evidence="2" key="1">
    <citation type="submission" date="2021-02" db="EMBL/GenBank/DDBJ databases">
        <title>Genome sequence Cadophora malorum strain M34.</title>
        <authorList>
            <person name="Stefanovic E."/>
            <person name="Vu D."/>
            <person name="Scully C."/>
            <person name="Dijksterhuis J."/>
            <person name="Roader J."/>
            <person name="Houbraken J."/>
        </authorList>
    </citation>
    <scope>NUCLEOTIDE SEQUENCE</scope>
    <source>
        <strain evidence="2">M34</strain>
    </source>
</reference>
<evidence type="ECO:0000313" key="3">
    <source>
        <dbReference type="Proteomes" id="UP000664132"/>
    </source>
</evidence>
<dbReference type="InterPro" id="IPR045136">
    <property type="entry name" value="Iah1-like"/>
</dbReference>
<dbReference type="PANTHER" id="PTHR14209:SF19">
    <property type="entry name" value="ISOAMYL ACETATE-HYDROLYZING ESTERASE 1 HOMOLOG"/>
    <property type="match status" value="1"/>
</dbReference>
<name>A0A8H7T6A2_9HELO</name>
<dbReference type="InterPro" id="IPR036514">
    <property type="entry name" value="SGNH_hydro_sf"/>
</dbReference>
<dbReference type="SUPFAM" id="SSF52266">
    <property type="entry name" value="SGNH hydrolase"/>
    <property type="match status" value="1"/>
</dbReference>
<evidence type="ECO:0000313" key="2">
    <source>
        <dbReference type="EMBL" id="KAG4413255.1"/>
    </source>
</evidence>
<protein>
    <recommendedName>
        <fullName evidence="1">SGNH hydrolase-type esterase domain-containing protein</fullName>
    </recommendedName>
</protein>
<feature type="domain" description="SGNH hydrolase-type esterase" evidence="1">
    <location>
        <begin position="30"/>
        <end position="236"/>
    </location>
</feature>
<keyword evidence="3" id="KW-1185">Reference proteome</keyword>
<accession>A0A8H7T6A2</accession>
<dbReference type="InterPro" id="IPR013830">
    <property type="entry name" value="SGNH_hydro"/>
</dbReference>
<dbReference type="OrthoDB" id="671439at2759"/>
<organism evidence="2 3">
    <name type="scientific">Cadophora malorum</name>
    <dbReference type="NCBI Taxonomy" id="108018"/>
    <lineage>
        <taxon>Eukaryota</taxon>
        <taxon>Fungi</taxon>
        <taxon>Dikarya</taxon>
        <taxon>Ascomycota</taxon>
        <taxon>Pezizomycotina</taxon>
        <taxon>Leotiomycetes</taxon>
        <taxon>Helotiales</taxon>
        <taxon>Ploettnerulaceae</taxon>
        <taxon>Cadophora</taxon>
    </lineage>
</organism>
<dbReference type="EMBL" id="JAFJYH010000325">
    <property type="protein sequence ID" value="KAG4413255.1"/>
    <property type="molecule type" value="Genomic_DNA"/>
</dbReference>